<feature type="transmembrane region" description="Helical" evidence="8">
    <location>
        <begin position="271"/>
        <end position="296"/>
    </location>
</feature>
<accession>A0A1R0Y6H1</accession>
<dbReference type="GO" id="GO:0009847">
    <property type="term" value="P:spore germination"/>
    <property type="evidence" value="ECO:0007669"/>
    <property type="project" value="InterPro"/>
</dbReference>
<evidence type="ECO:0000256" key="6">
    <source>
        <dbReference type="ARBA" id="ARBA00022989"/>
    </source>
</evidence>
<feature type="transmembrane region" description="Helical" evidence="8">
    <location>
        <begin position="192"/>
        <end position="209"/>
    </location>
</feature>
<dbReference type="Pfam" id="PF03845">
    <property type="entry name" value="Spore_permease"/>
    <property type="match status" value="1"/>
</dbReference>
<reference evidence="9 10" key="1">
    <citation type="submission" date="2016-10" db="EMBL/GenBank/DDBJ databases">
        <title>Paenibacillus species isolates.</title>
        <authorList>
            <person name="Beno S.M."/>
        </authorList>
    </citation>
    <scope>NUCLEOTIDE SEQUENCE [LARGE SCALE GENOMIC DNA]</scope>
    <source>
        <strain evidence="9 10">FSL H7-0710</strain>
    </source>
</reference>
<evidence type="ECO:0000256" key="2">
    <source>
        <dbReference type="ARBA" id="ARBA00007998"/>
    </source>
</evidence>
<feature type="transmembrane region" description="Helical" evidence="8">
    <location>
        <begin position="338"/>
        <end position="358"/>
    </location>
</feature>
<feature type="transmembrane region" description="Helical" evidence="8">
    <location>
        <begin position="145"/>
        <end position="172"/>
    </location>
</feature>
<dbReference type="InterPro" id="IPR004761">
    <property type="entry name" value="Spore_GerAB"/>
</dbReference>
<dbReference type="Proteomes" id="UP000187439">
    <property type="component" value="Unassembled WGS sequence"/>
</dbReference>
<protein>
    <submittedName>
        <fullName evidence="9">Spore gernimation protein</fullName>
    </submittedName>
</protein>
<keyword evidence="3" id="KW-0813">Transport</keyword>
<evidence type="ECO:0000256" key="4">
    <source>
        <dbReference type="ARBA" id="ARBA00022544"/>
    </source>
</evidence>
<evidence type="ECO:0000256" key="1">
    <source>
        <dbReference type="ARBA" id="ARBA00004141"/>
    </source>
</evidence>
<keyword evidence="7 8" id="KW-0472">Membrane</keyword>
<sequence length="368" mass="40846">MNKGSIKIGVFQIFSLTLLFELGTALVVNLGMEAGKDAWISIMIGDFIGVAVFAGYTFLYRKFPDLPLTAYVRKVLGRYLGSVIALGYIILFLNLAGRDLRDGSTMLVMATMHRTPLFIIAMLMVLSSAYVLHKGIEVLARTSMVFLTLVLMIGLFSSMMLMFSGSINLHLLQPVFENGFEPILASVVKQNYMFPFGEMVCFTMLMPYLDNAKKGPWIIATGIFVSGILLSLTMVLNISVLGSDIVKRSLLPLMPTISKISISDFVQRLDILVVMVLIIGVFFKMAVFFAAALIGISELFKIPYRRMVYPTALIILFSSMLDARSFTEHIDEGGKLLYTVYPFFMVLIPLILILVTALKSHFSAPRSG</sequence>
<dbReference type="OrthoDB" id="1891864at2"/>
<evidence type="ECO:0000313" key="9">
    <source>
        <dbReference type="EMBL" id="OMD42963.1"/>
    </source>
</evidence>
<dbReference type="GO" id="GO:0016020">
    <property type="term" value="C:membrane"/>
    <property type="evidence" value="ECO:0007669"/>
    <property type="project" value="UniProtKB-SubCell"/>
</dbReference>
<feature type="transmembrane region" description="Helical" evidence="8">
    <location>
        <begin position="308"/>
        <end position="326"/>
    </location>
</feature>
<keyword evidence="6 8" id="KW-1133">Transmembrane helix</keyword>
<feature type="transmembrane region" description="Helical" evidence="8">
    <location>
        <begin position="12"/>
        <end position="32"/>
    </location>
</feature>
<feature type="transmembrane region" description="Helical" evidence="8">
    <location>
        <begin position="117"/>
        <end position="133"/>
    </location>
</feature>
<feature type="transmembrane region" description="Helical" evidence="8">
    <location>
        <begin position="79"/>
        <end position="97"/>
    </location>
</feature>
<feature type="transmembrane region" description="Helical" evidence="8">
    <location>
        <begin position="216"/>
        <end position="241"/>
    </location>
</feature>
<dbReference type="EMBL" id="MPTC01000003">
    <property type="protein sequence ID" value="OMD42963.1"/>
    <property type="molecule type" value="Genomic_DNA"/>
</dbReference>
<comment type="subcellular location">
    <subcellularLocation>
        <location evidence="1">Membrane</location>
        <topology evidence="1">Multi-pass membrane protein</topology>
    </subcellularLocation>
</comment>
<proteinExistence type="inferred from homology"/>
<evidence type="ECO:0000256" key="7">
    <source>
        <dbReference type="ARBA" id="ARBA00023136"/>
    </source>
</evidence>
<dbReference type="AlphaFoldDB" id="A0A1R0Y6H1"/>
<organism evidence="9 10">
    <name type="scientific">Paenibacillus odorifer</name>
    <dbReference type="NCBI Taxonomy" id="189426"/>
    <lineage>
        <taxon>Bacteria</taxon>
        <taxon>Bacillati</taxon>
        <taxon>Bacillota</taxon>
        <taxon>Bacilli</taxon>
        <taxon>Bacillales</taxon>
        <taxon>Paenibacillaceae</taxon>
        <taxon>Paenibacillus</taxon>
    </lineage>
</organism>
<feature type="transmembrane region" description="Helical" evidence="8">
    <location>
        <begin position="38"/>
        <end position="59"/>
    </location>
</feature>
<gene>
    <name evidence="9" type="ORF">BSK52_05520</name>
</gene>
<dbReference type="PANTHER" id="PTHR34975">
    <property type="entry name" value="SPORE GERMINATION PROTEIN A2"/>
    <property type="match status" value="1"/>
</dbReference>
<dbReference type="RefSeq" id="WP_076117616.1">
    <property type="nucleotide sequence ID" value="NZ_MPTC01000003.1"/>
</dbReference>
<evidence type="ECO:0000313" key="10">
    <source>
        <dbReference type="Proteomes" id="UP000187439"/>
    </source>
</evidence>
<evidence type="ECO:0000256" key="8">
    <source>
        <dbReference type="SAM" id="Phobius"/>
    </source>
</evidence>
<evidence type="ECO:0000256" key="3">
    <source>
        <dbReference type="ARBA" id="ARBA00022448"/>
    </source>
</evidence>
<keyword evidence="4" id="KW-0309">Germination</keyword>
<dbReference type="PANTHER" id="PTHR34975:SF2">
    <property type="entry name" value="SPORE GERMINATION PROTEIN A2"/>
    <property type="match status" value="1"/>
</dbReference>
<comment type="similarity">
    <text evidence="2">Belongs to the amino acid-polyamine-organocation (APC) superfamily. Spore germination protein (SGP) (TC 2.A.3.9) family.</text>
</comment>
<name>A0A1R0Y6H1_9BACL</name>
<evidence type="ECO:0000256" key="5">
    <source>
        <dbReference type="ARBA" id="ARBA00022692"/>
    </source>
</evidence>
<keyword evidence="5 8" id="KW-0812">Transmembrane</keyword>
<dbReference type="NCBIfam" id="TIGR00912">
    <property type="entry name" value="2A0309"/>
    <property type="match status" value="1"/>
</dbReference>
<comment type="caution">
    <text evidence="9">The sequence shown here is derived from an EMBL/GenBank/DDBJ whole genome shotgun (WGS) entry which is preliminary data.</text>
</comment>